<dbReference type="PANTHER" id="PTHR33067">
    <property type="entry name" value="RNA-DIRECTED DNA POLYMERASE-RELATED"/>
    <property type="match status" value="1"/>
</dbReference>
<dbReference type="AlphaFoldDB" id="A0A699QLW8"/>
<feature type="non-terminal residue" evidence="1">
    <location>
        <position position="1"/>
    </location>
</feature>
<gene>
    <name evidence="1" type="ORF">Tci_843819</name>
</gene>
<evidence type="ECO:0000313" key="1">
    <source>
        <dbReference type="EMBL" id="GFC71849.1"/>
    </source>
</evidence>
<comment type="caution">
    <text evidence="1">The sequence shown here is derived from an EMBL/GenBank/DDBJ whole genome shotgun (WGS) entry which is preliminary data.</text>
</comment>
<dbReference type="Gene3D" id="2.40.70.10">
    <property type="entry name" value="Acid Proteases"/>
    <property type="match status" value="1"/>
</dbReference>
<keyword evidence="1" id="KW-0548">Nucleotidyltransferase</keyword>
<dbReference type="EMBL" id="BKCJ011035193">
    <property type="protein sequence ID" value="GFC71849.1"/>
    <property type="molecule type" value="Genomic_DNA"/>
</dbReference>
<dbReference type="PANTHER" id="PTHR33067:SF9">
    <property type="entry name" value="RNA-DIRECTED DNA POLYMERASE"/>
    <property type="match status" value="1"/>
</dbReference>
<sequence length="259" mass="29573">FVKVGKFHFPIDFVVVDYVVDPRVPLILRIPFLRTGRALIDVYGEELTQRVNDEAITFKVSQTLKYSYNDVESINRVDVIDVAWGGGGDFILEEIEGCLTSESIPPGIDDTGLDLEGDIRLLEELLNNDPSLSPLPPKELNVEEIKTVKSSINEPPKLELKELPSHLEYAYLEGTDKLPVIIEKGLKDVENKTLLKVLKSHKQTIAWKIFDIKGIDPRFYTHKILMENDFKPMVQIQRRVNPKTHEVIKRKLTNSLMPE</sequence>
<reference evidence="1" key="1">
    <citation type="journal article" date="2019" name="Sci. Rep.">
        <title>Draft genome of Tanacetum cinerariifolium, the natural source of mosquito coil.</title>
        <authorList>
            <person name="Yamashiro T."/>
            <person name="Shiraishi A."/>
            <person name="Satake H."/>
            <person name="Nakayama K."/>
        </authorList>
    </citation>
    <scope>NUCLEOTIDE SEQUENCE</scope>
</reference>
<dbReference type="InterPro" id="IPR021109">
    <property type="entry name" value="Peptidase_aspartic_dom_sf"/>
</dbReference>
<proteinExistence type="predicted"/>
<name>A0A699QLW8_TANCI</name>
<organism evidence="1">
    <name type="scientific">Tanacetum cinerariifolium</name>
    <name type="common">Dalmatian daisy</name>
    <name type="synonym">Chrysanthemum cinerariifolium</name>
    <dbReference type="NCBI Taxonomy" id="118510"/>
    <lineage>
        <taxon>Eukaryota</taxon>
        <taxon>Viridiplantae</taxon>
        <taxon>Streptophyta</taxon>
        <taxon>Embryophyta</taxon>
        <taxon>Tracheophyta</taxon>
        <taxon>Spermatophyta</taxon>
        <taxon>Magnoliopsida</taxon>
        <taxon>eudicotyledons</taxon>
        <taxon>Gunneridae</taxon>
        <taxon>Pentapetalae</taxon>
        <taxon>asterids</taxon>
        <taxon>campanulids</taxon>
        <taxon>Asterales</taxon>
        <taxon>Asteraceae</taxon>
        <taxon>Asteroideae</taxon>
        <taxon>Anthemideae</taxon>
        <taxon>Anthemidinae</taxon>
        <taxon>Tanacetum</taxon>
    </lineage>
</organism>
<protein>
    <submittedName>
        <fullName evidence="1">Reverse transcriptase domain-containing protein</fullName>
    </submittedName>
</protein>
<dbReference type="GO" id="GO:0003964">
    <property type="term" value="F:RNA-directed DNA polymerase activity"/>
    <property type="evidence" value="ECO:0007669"/>
    <property type="project" value="UniProtKB-KW"/>
</dbReference>
<keyword evidence="1" id="KW-0695">RNA-directed DNA polymerase</keyword>
<accession>A0A699QLW8</accession>
<keyword evidence="1" id="KW-0808">Transferase</keyword>